<dbReference type="Gene3D" id="3.40.1080.10">
    <property type="entry name" value="Glutaconate Coenzyme A-transferase"/>
    <property type="match status" value="1"/>
</dbReference>
<keyword evidence="2" id="KW-1185">Reference proteome</keyword>
<dbReference type="Pfam" id="PF01144">
    <property type="entry name" value="CoA_trans"/>
    <property type="match status" value="1"/>
</dbReference>
<reference evidence="2" key="1">
    <citation type="submission" date="2017-02" db="EMBL/GenBank/DDBJ databases">
        <authorList>
            <person name="Varghese N."/>
            <person name="Submissions S."/>
        </authorList>
    </citation>
    <scope>NUCLEOTIDE SEQUENCE [LARGE SCALE GENOMIC DNA]</scope>
    <source>
        <strain evidence="2">ATCC 27094</strain>
    </source>
</reference>
<dbReference type="InterPro" id="IPR004165">
    <property type="entry name" value="CoA_trans_fam_I"/>
</dbReference>
<evidence type="ECO:0000313" key="1">
    <source>
        <dbReference type="EMBL" id="SKA20667.1"/>
    </source>
</evidence>
<accession>A0A1T4RXM4</accession>
<dbReference type="OrthoDB" id="9777193at2"/>
<dbReference type="RefSeq" id="WP_085935817.1">
    <property type="nucleotide sequence ID" value="NZ_FUWJ01000006.1"/>
</dbReference>
<dbReference type="EMBL" id="FUWJ01000006">
    <property type="protein sequence ID" value="SKA20667.1"/>
    <property type="molecule type" value="Genomic_DNA"/>
</dbReference>
<evidence type="ECO:0000313" key="2">
    <source>
        <dbReference type="Proteomes" id="UP000190092"/>
    </source>
</evidence>
<dbReference type="AlphaFoldDB" id="A0A1T4RXM4"/>
<protein>
    <submittedName>
        <fullName evidence="1">Glutaconate CoA-transferase subunit A</fullName>
    </submittedName>
</protein>
<organism evidence="1 2">
    <name type="scientific">Enhydrobacter aerosaccus</name>
    <dbReference type="NCBI Taxonomy" id="225324"/>
    <lineage>
        <taxon>Bacteria</taxon>
        <taxon>Pseudomonadati</taxon>
        <taxon>Pseudomonadota</taxon>
        <taxon>Alphaproteobacteria</taxon>
        <taxon>Hyphomicrobiales</taxon>
        <taxon>Enhydrobacter</taxon>
    </lineage>
</organism>
<dbReference type="SMART" id="SM00882">
    <property type="entry name" value="CoA_trans"/>
    <property type="match status" value="1"/>
</dbReference>
<proteinExistence type="predicted"/>
<keyword evidence="1" id="KW-0808">Transferase</keyword>
<dbReference type="SUPFAM" id="SSF100950">
    <property type="entry name" value="NagB/RpiA/CoA transferase-like"/>
    <property type="match status" value="1"/>
</dbReference>
<dbReference type="InterPro" id="IPR037171">
    <property type="entry name" value="NagB/RpiA_transferase-like"/>
</dbReference>
<dbReference type="Gene3D" id="3.30.30.40">
    <property type="match status" value="1"/>
</dbReference>
<dbReference type="Proteomes" id="UP000190092">
    <property type="component" value="Unassembled WGS sequence"/>
</dbReference>
<gene>
    <name evidence="1" type="ORF">SAMN02745126_04131</name>
</gene>
<dbReference type="GO" id="GO:0008410">
    <property type="term" value="F:CoA-transferase activity"/>
    <property type="evidence" value="ECO:0007669"/>
    <property type="project" value="InterPro"/>
</dbReference>
<name>A0A1T4RXM4_9HYPH</name>
<dbReference type="STRING" id="225324.SAMN02745126_04131"/>
<sequence>MSQDWLRSSVEELATQVSDGAKIAVPHDGLGVAMETTRALIRRGVRDLHLVCVPVSDLQADLLIGAGCVRTLETSAISFGEHGTPHRFHAALKAGTIEMRDATCPAIHAAIEAGRKNIPFIPLRGIIGSDLLTHRSDWKVIDNPFAAHRDPIVLLPAIRPDFAVIHAPYADRDGNIFIGRQHDLAVMAQAAIHGALVTVEEVRDVDLLASEETAAGTLPAIYVAGSAVAARGAWPLGLADHYETDEAHLRDYSQLARTADGFARYLDEFVHRRRQAAE</sequence>